<dbReference type="eggNOG" id="COG4219">
    <property type="taxonomic scope" value="Bacteria"/>
</dbReference>
<organism evidence="2">
    <name type="scientific">Solibacter usitatus (strain Ellin6076)</name>
    <dbReference type="NCBI Taxonomy" id="234267"/>
    <lineage>
        <taxon>Bacteria</taxon>
        <taxon>Pseudomonadati</taxon>
        <taxon>Acidobacteriota</taxon>
        <taxon>Terriglobia</taxon>
        <taxon>Bryobacterales</taxon>
        <taxon>Solibacteraceae</taxon>
        <taxon>Candidatus Solibacter</taxon>
    </lineage>
</organism>
<dbReference type="KEGG" id="sus:Acid_0783"/>
<dbReference type="Pfam" id="PF12543">
    <property type="entry name" value="DUF3738"/>
    <property type="match status" value="1"/>
</dbReference>
<evidence type="ECO:0000313" key="2">
    <source>
        <dbReference type="EMBL" id="ABJ81782.1"/>
    </source>
</evidence>
<dbReference type="STRING" id="234267.Acid_0783"/>
<dbReference type="InterPro" id="IPR017801">
    <property type="entry name" value="DUF3738"/>
</dbReference>
<name>Q02AY4_SOLUE</name>
<evidence type="ECO:0000256" key="1">
    <source>
        <dbReference type="SAM" id="SignalP"/>
    </source>
</evidence>
<sequence precursor="true">MISSITLGLFLAAFAAVAQPAFEVTSVKPAAPIASKEGKERVGLTISGSRVEITYTSLAGLVQIAYRVKAYQVVGPGPTTSDHFDVQAKMPEGAGQDQLPEMLQTLLAERFKLTLHREQKEHAIYALLVGKNGPKLQETEPADGPATTGWTKSGNGMRLDRKMTLAALADLLGRFADRPVIDMTALKGTYQIDLEIPFDDLMRAKTAAEGAARGGSDSASDPADFPLFSATQKLGLKVEPRKTPVEVLVIDHADKLPTAN</sequence>
<dbReference type="AlphaFoldDB" id="Q02AY4"/>
<feature type="chain" id="PRO_5004163423" evidence="1">
    <location>
        <begin position="19"/>
        <end position="260"/>
    </location>
</feature>
<accession>Q02AY4</accession>
<dbReference type="InParanoid" id="Q02AY4"/>
<proteinExistence type="predicted"/>
<keyword evidence="1" id="KW-0732">Signal</keyword>
<gene>
    <name evidence="2" type="ordered locus">Acid_0783</name>
</gene>
<protein>
    <submittedName>
        <fullName evidence="2">Uncharacterized protein</fullName>
    </submittedName>
</protein>
<feature type="signal peptide" evidence="1">
    <location>
        <begin position="1"/>
        <end position="18"/>
    </location>
</feature>
<dbReference type="NCBIfam" id="TIGR03435">
    <property type="entry name" value="Soli_TIGR03435"/>
    <property type="match status" value="1"/>
</dbReference>
<reference evidence="2" key="1">
    <citation type="submission" date="2006-10" db="EMBL/GenBank/DDBJ databases">
        <title>Complete sequence of Solibacter usitatus Ellin6076.</title>
        <authorList>
            <consortium name="US DOE Joint Genome Institute"/>
            <person name="Copeland A."/>
            <person name="Lucas S."/>
            <person name="Lapidus A."/>
            <person name="Barry K."/>
            <person name="Detter J.C."/>
            <person name="Glavina del Rio T."/>
            <person name="Hammon N."/>
            <person name="Israni S."/>
            <person name="Dalin E."/>
            <person name="Tice H."/>
            <person name="Pitluck S."/>
            <person name="Thompson L.S."/>
            <person name="Brettin T."/>
            <person name="Bruce D."/>
            <person name="Han C."/>
            <person name="Tapia R."/>
            <person name="Gilna P."/>
            <person name="Schmutz J."/>
            <person name="Larimer F."/>
            <person name="Land M."/>
            <person name="Hauser L."/>
            <person name="Kyrpides N."/>
            <person name="Mikhailova N."/>
            <person name="Janssen P.H."/>
            <person name="Kuske C.R."/>
            <person name="Richardson P."/>
        </authorList>
    </citation>
    <scope>NUCLEOTIDE SEQUENCE</scope>
    <source>
        <strain evidence="2">Ellin6076</strain>
    </source>
</reference>
<dbReference type="HOGENOM" id="CLU_079080_0_0_0"/>
<dbReference type="EMBL" id="CP000473">
    <property type="protein sequence ID" value="ABJ81782.1"/>
    <property type="molecule type" value="Genomic_DNA"/>
</dbReference>